<evidence type="ECO:0000313" key="2">
    <source>
        <dbReference type="EMBL" id="KAG6672919.1"/>
    </source>
</evidence>
<accession>A0A922A163</accession>
<reference evidence="2" key="1">
    <citation type="submission" date="2021-01" db="EMBL/GenBank/DDBJ databases">
        <authorList>
            <person name="Lovell J.T."/>
            <person name="Bentley N."/>
            <person name="Bhattarai G."/>
            <person name="Jenkins J.W."/>
            <person name="Sreedasyam A."/>
            <person name="Alarcon Y."/>
            <person name="Bock C."/>
            <person name="Boston L."/>
            <person name="Carlson J."/>
            <person name="Cervantes K."/>
            <person name="Clermont K."/>
            <person name="Krom N."/>
            <person name="Kubenka K."/>
            <person name="Mamidi S."/>
            <person name="Mattison C."/>
            <person name="Monteros M."/>
            <person name="Pisani C."/>
            <person name="Plott C."/>
            <person name="Rajasekar S."/>
            <person name="Rhein H.S."/>
            <person name="Rohla C."/>
            <person name="Song M."/>
            <person name="Hilaire R.S."/>
            <person name="Shu S."/>
            <person name="Wells L."/>
            <person name="Wang X."/>
            <person name="Webber J."/>
            <person name="Heerema R.J."/>
            <person name="Klein P."/>
            <person name="Conner P."/>
            <person name="Grauke L."/>
            <person name="Grimwood J."/>
            <person name="Schmutz J."/>
            <person name="Randall J.J."/>
        </authorList>
    </citation>
    <scope>NUCLEOTIDE SEQUENCE</scope>
    <source>
        <tissue evidence="2">Leaf</tissue>
    </source>
</reference>
<proteinExistence type="predicted"/>
<dbReference type="PANTHER" id="PTHR46313">
    <property type="match status" value="1"/>
</dbReference>
<feature type="compositionally biased region" description="Polar residues" evidence="1">
    <location>
        <begin position="1"/>
        <end position="30"/>
    </location>
</feature>
<feature type="region of interest" description="Disordered" evidence="1">
    <location>
        <begin position="1"/>
        <end position="34"/>
    </location>
</feature>
<dbReference type="EMBL" id="CM031840">
    <property type="protein sequence ID" value="KAG6672919.1"/>
    <property type="molecule type" value="Genomic_DNA"/>
</dbReference>
<comment type="caution">
    <text evidence="2">The sequence shown here is derived from an EMBL/GenBank/DDBJ whole genome shotgun (WGS) entry which is preliminary data.</text>
</comment>
<gene>
    <name evidence="2" type="ORF">I3842_16G082900</name>
</gene>
<dbReference type="GO" id="GO:0016116">
    <property type="term" value="P:carotenoid metabolic process"/>
    <property type="evidence" value="ECO:0007669"/>
    <property type="project" value="InterPro"/>
</dbReference>
<dbReference type="InterPro" id="IPR045892">
    <property type="entry name" value="CrtISO-like"/>
</dbReference>
<dbReference type="PANTHER" id="PTHR46313:SF3">
    <property type="entry name" value="PROLYCOPENE ISOMERASE, CHLOROPLASTIC"/>
    <property type="match status" value="1"/>
</dbReference>
<evidence type="ECO:0000256" key="1">
    <source>
        <dbReference type="SAM" id="MobiDB-lite"/>
    </source>
</evidence>
<sequence>MPKTKQPTTSSTLNHNSLCQANPPQATQSNRKNHLERQPLISHCVFQPLHRMVAPSTTTCFIVSTVNALQTPMINASMVLCDMHFGGINYLVGGIAKFLAKGLIDQGSEIISL</sequence>
<dbReference type="AlphaFoldDB" id="A0A922A163"/>
<organism evidence="2 3">
    <name type="scientific">Carya illinoinensis</name>
    <name type="common">Pecan</name>
    <dbReference type="NCBI Taxonomy" id="32201"/>
    <lineage>
        <taxon>Eukaryota</taxon>
        <taxon>Viridiplantae</taxon>
        <taxon>Streptophyta</taxon>
        <taxon>Embryophyta</taxon>
        <taxon>Tracheophyta</taxon>
        <taxon>Spermatophyta</taxon>
        <taxon>Magnoliopsida</taxon>
        <taxon>eudicotyledons</taxon>
        <taxon>Gunneridae</taxon>
        <taxon>Pentapetalae</taxon>
        <taxon>rosids</taxon>
        <taxon>fabids</taxon>
        <taxon>Fagales</taxon>
        <taxon>Juglandaceae</taxon>
        <taxon>Carya</taxon>
    </lineage>
</organism>
<protein>
    <submittedName>
        <fullName evidence="2">Uncharacterized protein</fullName>
    </submittedName>
</protein>
<name>A0A922A163_CARIL</name>
<dbReference type="Proteomes" id="UP000811246">
    <property type="component" value="Chromosome 16"/>
</dbReference>
<evidence type="ECO:0000313" key="3">
    <source>
        <dbReference type="Proteomes" id="UP000811246"/>
    </source>
</evidence>